<dbReference type="AlphaFoldDB" id="A0A2U1SYZ8"/>
<feature type="domain" description="Aminotransferase class V" evidence="1">
    <location>
        <begin position="65"/>
        <end position="307"/>
    </location>
</feature>
<proteinExistence type="predicted"/>
<keyword evidence="2" id="KW-0032">Aminotransferase</keyword>
<dbReference type="InterPro" id="IPR015421">
    <property type="entry name" value="PyrdxlP-dep_Trfase_major"/>
</dbReference>
<dbReference type="SUPFAM" id="SSF53383">
    <property type="entry name" value="PLP-dependent transferases"/>
    <property type="match status" value="1"/>
</dbReference>
<name>A0A2U1SYZ8_9MICO</name>
<organism evidence="2 3">
    <name type="scientific">Homoserinimonas hongtaonis</name>
    <dbReference type="NCBI Taxonomy" id="2079791"/>
    <lineage>
        <taxon>Bacteria</taxon>
        <taxon>Bacillati</taxon>
        <taxon>Actinomycetota</taxon>
        <taxon>Actinomycetes</taxon>
        <taxon>Micrococcales</taxon>
        <taxon>Microbacteriaceae</taxon>
        <taxon>Homoserinimonas</taxon>
    </lineage>
</organism>
<dbReference type="Proteomes" id="UP000244978">
    <property type="component" value="Unassembled WGS sequence"/>
</dbReference>
<keyword evidence="2" id="KW-0808">Transferase</keyword>
<dbReference type="InterPro" id="IPR015422">
    <property type="entry name" value="PyrdxlP-dep_Trfase_small"/>
</dbReference>
<reference evidence="3" key="1">
    <citation type="submission" date="2018-04" db="EMBL/GenBank/DDBJ databases">
        <authorList>
            <person name="Liu S."/>
            <person name="Wang Z."/>
            <person name="Li J."/>
        </authorList>
    </citation>
    <scope>NUCLEOTIDE SEQUENCE [LARGE SCALE GENOMIC DNA]</scope>
    <source>
        <strain evidence="3">S1194</strain>
    </source>
</reference>
<dbReference type="InterPro" id="IPR000192">
    <property type="entry name" value="Aminotrans_V_dom"/>
</dbReference>
<dbReference type="Pfam" id="PF00266">
    <property type="entry name" value="Aminotran_5"/>
    <property type="match status" value="1"/>
</dbReference>
<comment type="caution">
    <text evidence="2">The sequence shown here is derived from an EMBL/GenBank/DDBJ whole genome shotgun (WGS) entry which is preliminary data.</text>
</comment>
<evidence type="ECO:0000259" key="1">
    <source>
        <dbReference type="Pfam" id="PF00266"/>
    </source>
</evidence>
<evidence type="ECO:0000313" key="3">
    <source>
        <dbReference type="Proteomes" id="UP000244978"/>
    </source>
</evidence>
<keyword evidence="3" id="KW-1185">Reference proteome</keyword>
<dbReference type="PANTHER" id="PTHR43586">
    <property type="entry name" value="CYSTEINE DESULFURASE"/>
    <property type="match status" value="1"/>
</dbReference>
<dbReference type="EMBL" id="QEEX01000001">
    <property type="protein sequence ID" value="PWB96839.1"/>
    <property type="molecule type" value="Genomic_DNA"/>
</dbReference>
<dbReference type="Gene3D" id="3.40.640.10">
    <property type="entry name" value="Type I PLP-dependent aspartate aminotransferase-like (Major domain)"/>
    <property type="match status" value="1"/>
</dbReference>
<dbReference type="PANTHER" id="PTHR43586:SF21">
    <property type="entry name" value="PYRIDOXAL PHOSPHATE (PLP)-DEPENDENT ASPARTATE AMINOTRANSFERASE SUPERFAMILY"/>
    <property type="match status" value="1"/>
</dbReference>
<accession>A0A2U1SYZ8</accession>
<evidence type="ECO:0000313" key="2">
    <source>
        <dbReference type="EMBL" id="PWB96839.1"/>
    </source>
</evidence>
<protein>
    <submittedName>
        <fullName evidence="2">Aminotransferase</fullName>
    </submittedName>
</protein>
<dbReference type="RefSeq" id="WP_108996895.1">
    <property type="nucleotide sequence ID" value="NZ_QEEX01000001.1"/>
</dbReference>
<dbReference type="InterPro" id="IPR015424">
    <property type="entry name" value="PyrdxlP-dep_Trfase"/>
</dbReference>
<dbReference type="GO" id="GO:0008483">
    <property type="term" value="F:transaminase activity"/>
    <property type="evidence" value="ECO:0007669"/>
    <property type="project" value="UniProtKB-KW"/>
</dbReference>
<dbReference type="Gene3D" id="3.90.1150.10">
    <property type="entry name" value="Aspartate Aminotransferase, domain 1"/>
    <property type="match status" value="1"/>
</dbReference>
<gene>
    <name evidence="2" type="ORF">DF220_02585</name>
</gene>
<sequence length="356" mass="38127">MASTLLSPSPELSAAIAQFAPSAARGYLAAASMGIPTADTVSAMAHDQELWQSGQRDPMGYEPTVESTRAHFARLIGVPREQVAIGSQTSVMASVVALSAPRGAEILCVENDFTSIVFPFLQRSDLRVRSVPLRDIAGEIGPQTWLVAFSLVQSKTGEVADVDAIEDAAQRAGAFTLCDVTQAAGVHPVDATRFDATVCHAYKWLCSPRGVAFMAVGDDFARQLVPVQAGWYAGEQIWGSIYGPAMTLAPDARRFDVSPAWPCWVGAEPAIRMFADLDIAEIWNRCSALGDQLCDLLGIAQQHQAIVTWADADGSEVAKLTQAGVRISGRAGRARAAFHLWNDESDVQQVAEILGR</sequence>